<dbReference type="STRING" id="1915400.FM21_08640"/>
<dbReference type="Proteomes" id="UP000029095">
    <property type="component" value="Unassembled WGS sequence"/>
</dbReference>
<proteinExistence type="predicted"/>
<dbReference type="EMBL" id="JNFQ01000001">
    <property type="protein sequence ID" value="KFG76161.1"/>
    <property type="molecule type" value="Genomic_DNA"/>
</dbReference>
<dbReference type="HOGENOM" id="CLU_148708_0_0_11"/>
<evidence type="ECO:0000259" key="1">
    <source>
        <dbReference type="Pfam" id="PF13471"/>
    </source>
</evidence>
<dbReference type="InterPro" id="IPR053521">
    <property type="entry name" value="McjB-like"/>
</dbReference>
<gene>
    <name evidence="2" type="ORF">FM21_08640</name>
</gene>
<accession>A0A086N4U3</accession>
<feature type="domain" description="Microcin J25-processing protein McjB C-terminal" evidence="1">
    <location>
        <begin position="24"/>
        <end position="134"/>
    </location>
</feature>
<comment type="caution">
    <text evidence="2">The sequence shown here is derived from an EMBL/GenBank/DDBJ whole genome shotgun (WGS) entry which is preliminary data.</text>
</comment>
<sequence length="144" mass="15372">MTTPSALDRPTGVPLARWLAARLVLVPALALSFLPPRHIRAVLERVRRGARPATAAQAAAARDALCAVSLRCAGPRGCLPRSLGAALLCRLHGAWPTWCTGVRKVPPFSAHAWIEADGRPVGEGAPDDYFARLVTVAPARRTRT</sequence>
<dbReference type="NCBIfam" id="NF033537">
    <property type="entry name" value="lasso_biosyn_B2"/>
    <property type="match status" value="1"/>
</dbReference>
<organism evidence="2 3">
    <name type="scientific">Streptomyces mutabilis</name>
    <dbReference type="NCBI Taxonomy" id="67332"/>
    <lineage>
        <taxon>Bacteria</taxon>
        <taxon>Bacillati</taxon>
        <taxon>Actinomycetota</taxon>
        <taxon>Actinomycetes</taxon>
        <taxon>Kitasatosporales</taxon>
        <taxon>Streptomycetaceae</taxon>
        <taxon>Streptomyces</taxon>
    </lineage>
</organism>
<evidence type="ECO:0000313" key="2">
    <source>
        <dbReference type="EMBL" id="KFG76161.1"/>
    </source>
</evidence>
<evidence type="ECO:0000313" key="3">
    <source>
        <dbReference type="Proteomes" id="UP000029095"/>
    </source>
</evidence>
<name>A0A086N4U3_9ACTN</name>
<dbReference type="InterPro" id="IPR032708">
    <property type="entry name" value="McjB_C"/>
</dbReference>
<protein>
    <recommendedName>
        <fullName evidence="1">Microcin J25-processing protein McjB C-terminal domain-containing protein</fullName>
    </recommendedName>
</protein>
<dbReference type="Pfam" id="PF13471">
    <property type="entry name" value="Transglut_core3"/>
    <property type="match status" value="1"/>
</dbReference>
<reference evidence="2 3" key="1">
    <citation type="submission" date="2014-05" db="EMBL/GenBank/DDBJ databases">
        <title>Complete genome sequence of the Streptomyces mutabilis TRM45540.</title>
        <authorList>
            <person name="Luo X."/>
            <person name="Zhang L."/>
        </authorList>
    </citation>
    <scope>NUCLEOTIDE SEQUENCE [LARGE SCALE GENOMIC DNA]</scope>
    <source>
        <strain evidence="2 3">TRM45540</strain>
    </source>
</reference>
<dbReference type="AlphaFoldDB" id="A0A086N4U3"/>
<dbReference type="RefSeq" id="WP_043374355.1">
    <property type="nucleotide sequence ID" value="NZ_KN039946.1"/>
</dbReference>
<keyword evidence="3" id="KW-1185">Reference proteome</keyword>